<organism evidence="4">
    <name type="scientific">Eutreptiella gymnastica</name>
    <dbReference type="NCBI Taxonomy" id="73025"/>
    <lineage>
        <taxon>Eukaryota</taxon>
        <taxon>Discoba</taxon>
        <taxon>Euglenozoa</taxon>
        <taxon>Euglenida</taxon>
        <taxon>Spirocuta</taxon>
        <taxon>Euglenophyceae</taxon>
        <taxon>Eutreptiales</taxon>
        <taxon>Eutreptiaceae</taxon>
        <taxon>Eutreptiella</taxon>
    </lineage>
</organism>
<dbReference type="PROSITE" id="PS50110">
    <property type="entry name" value="RESPONSE_REGULATORY"/>
    <property type="match status" value="1"/>
</dbReference>
<dbReference type="InterPro" id="IPR011006">
    <property type="entry name" value="CheY-like_superfamily"/>
</dbReference>
<sequence>MRPGQSKGDDDALPTGAHRSDGASLLARSQAFIESPATQNGRPLGYTPAICWCLGLICTCAAMVALDAISSDNSPSPAQWMNYAMLLVASVMLCVLVFIKRARAYSPILLTCGTCLTTCYIACRLDGLLTMSLKAWPTTSEPIKTFTVVDFLFQTPEELLGAWFFAVALLCEALQSSFVRCIGILPTAVHTVVYFLVFLGGPWLSANTYGSLFYIVLQAIGTQLFLVPSSVMLTLQFKKVQESQELLNQSQKRELAYQRGIQQADGVLSHILKNNIIDAKNSIDLFLDDVESRDILSHAKAILFRSMWWCRLREAVVQLVQGTYVKRPQNVSLSKFCNDLRVGRPAITLDCPSMTASLDPVACNVVLENAVANAIRHGDTENPEIKLKAEVVEHASSAELSFTLINRAKADRPKLAHWHASNSDTVSVVVDRYDSVSTGLGLQHIAVAARECGMAVELWQEDVYVHFRLSMRTEVSPGAETVSDGSQAEGVHPTFPLNVHILCVDDSPITRKCLDRVLPQRIPGAVVKVFGETVSDVALFKQAVAEQCDIAIVDQNLSLPGADIKGTDLIKELVSAGYTGLVCVHSANCTAKDMAEYLKSGAHCAVDKDMTWGEKVKLLGHAYTKHTASQNLPDIPWTVDNV</sequence>
<evidence type="ECO:0000256" key="2">
    <source>
        <dbReference type="SAM" id="Phobius"/>
    </source>
</evidence>
<protein>
    <recommendedName>
        <fullName evidence="3">Response regulatory domain-containing protein</fullName>
    </recommendedName>
</protein>
<proteinExistence type="predicted"/>
<dbReference type="AlphaFoldDB" id="A0A7S4CV05"/>
<feature type="domain" description="Response regulatory" evidence="3">
    <location>
        <begin position="500"/>
        <end position="623"/>
    </location>
</feature>
<reference evidence="4" key="1">
    <citation type="submission" date="2021-01" db="EMBL/GenBank/DDBJ databases">
        <authorList>
            <person name="Corre E."/>
            <person name="Pelletier E."/>
            <person name="Niang G."/>
            <person name="Scheremetjew M."/>
            <person name="Finn R."/>
            <person name="Kale V."/>
            <person name="Holt S."/>
            <person name="Cochrane G."/>
            <person name="Meng A."/>
            <person name="Brown T."/>
            <person name="Cohen L."/>
        </authorList>
    </citation>
    <scope>NUCLEOTIDE SEQUENCE</scope>
    <source>
        <strain evidence="4">CCMP1594</strain>
    </source>
</reference>
<keyword evidence="2" id="KW-0472">Membrane</keyword>
<evidence type="ECO:0000259" key="3">
    <source>
        <dbReference type="PROSITE" id="PS50110"/>
    </source>
</evidence>
<dbReference type="InterPro" id="IPR001789">
    <property type="entry name" value="Sig_transdc_resp-reg_receiver"/>
</dbReference>
<dbReference type="EMBL" id="HBJA01052187">
    <property type="protein sequence ID" value="CAE0807387.1"/>
    <property type="molecule type" value="Transcribed_RNA"/>
</dbReference>
<name>A0A7S4CV05_9EUGL</name>
<gene>
    <name evidence="4" type="ORF">EGYM00163_LOCUS18516</name>
</gene>
<feature type="transmembrane region" description="Helical" evidence="2">
    <location>
        <begin position="212"/>
        <end position="235"/>
    </location>
</feature>
<keyword evidence="2" id="KW-0812">Transmembrane</keyword>
<feature type="transmembrane region" description="Helical" evidence="2">
    <location>
        <begin position="80"/>
        <end position="99"/>
    </location>
</feature>
<feature type="transmembrane region" description="Helical" evidence="2">
    <location>
        <begin position="108"/>
        <end position="131"/>
    </location>
</feature>
<accession>A0A7S4CV05</accession>
<feature type="transmembrane region" description="Helical" evidence="2">
    <location>
        <begin position="178"/>
        <end position="200"/>
    </location>
</feature>
<dbReference type="Pfam" id="PF00072">
    <property type="entry name" value="Response_reg"/>
    <property type="match status" value="1"/>
</dbReference>
<keyword evidence="2" id="KW-1133">Transmembrane helix</keyword>
<keyword evidence="1" id="KW-0597">Phosphoprotein</keyword>
<feature type="transmembrane region" description="Helical" evidence="2">
    <location>
        <begin position="49"/>
        <end position="68"/>
    </location>
</feature>
<evidence type="ECO:0000256" key="1">
    <source>
        <dbReference type="PROSITE-ProRule" id="PRU00169"/>
    </source>
</evidence>
<feature type="modified residue" description="4-aspartylphosphate" evidence="1">
    <location>
        <position position="554"/>
    </location>
</feature>
<dbReference type="SUPFAM" id="SSF52172">
    <property type="entry name" value="CheY-like"/>
    <property type="match status" value="1"/>
</dbReference>
<dbReference type="Gene3D" id="3.40.50.2300">
    <property type="match status" value="1"/>
</dbReference>
<dbReference type="GO" id="GO:0000160">
    <property type="term" value="P:phosphorelay signal transduction system"/>
    <property type="evidence" value="ECO:0007669"/>
    <property type="project" value="InterPro"/>
</dbReference>
<evidence type="ECO:0000313" key="4">
    <source>
        <dbReference type="EMBL" id="CAE0807387.1"/>
    </source>
</evidence>